<evidence type="ECO:0000313" key="3">
    <source>
        <dbReference type="Proteomes" id="UP000656804"/>
    </source>
</evidence>
<reference evidence="2" key="1">
    <citation type="submission" date="2020-11" db="EMBL/GenBank/DDBJ databases">
        <title>Nocardioides sp. CBS4Y-1, whole genome shotgun sequence.</title>
        <authorList>
            <person name="Tuo L."/>
        </authorList>
    </citation>
    <scope>NUCLEOTIDE SEQUENCE</scope>
    <source>
        <strain evidence="2">CBS4Y-1</strain>
    </source>
</reference>
<dbReference type="InterPro" id="IPR038750">
    <property type="entry name" value="YczE/YyaS-like"/>
</dbReference>
<comment type="caution">
    <text evidence="2">The sequence shown here is derived from an EMBL/GenBank/DDBJ whole genome shotgun (WGS) entry which is preliminary data.</text>
</comment>
<dbReference type="PANTHER" id="PTHR40078">
    <property type="entry name" value="INTEGRAL MEMBRANE PROTEIN-RELATED"/>
    <property type="match status" value="1"/>
</dbReference>
<sequence>MTRRLVQLLVGVGLYGVSIGLLVRSTWGLSPWDVLPAGLQRHTSMSFGEVVIVVGLAVLLLWIPLRQRPGVATLVNVICVGGCIDATLRVLPPTESPALKAALLAGGVLLNGFAGALYLGARLGSSARDGLMTGLARRTSWSLRAIRTGIELTALGVGIALGGAFGVGTVVYALSIGPLVQWFLPWCQAPLRQAAPPPGVT</sequence>
<organism evidence="2 3">
    <name type="scientific">Nocardioides acrostichi</name>
    <dbReference type="NCBI Taxonomy" id="2784339"/>
    <lineage>
        <taxon>Bacteria</taxon>
        <taxon>Bacillati</taxon>
        <taxon>Actinomycetota</taxon>
        <taxon>Actinomycetes</taxon>
        <taxon>Propionibacteriales</taxon>
        <taxon>Nocardioidaceae</taxon>
        <taxon>Nocardioides</taxon>
    </lineage>
</organism>
<keyword evidence="1" id="KW-0812">Transmembrane</keyword>
<keyword evidence="1" id="KW-1133">Transmembrane helix</keyword>
<gene>
    <name evidence="2" type="ORF">ISG29_06990</name>
</gene>
<dbReference type="EMBL" id="JADIVZ010000002">
    <property type="protein sequence ID" value="MBF4161434.1"/>
    <property type="molecule type" value="Genomic_DNA"/>
</dbReference>
<feature type="transmembrane region" description="Helical" evidence="1">
    <location>
        <begin position="70"/>
        <end position="91"/>
    </location>
</feature>
<proteinExistence type="predicted"/>
<accession>A0A930V1D6</accession>
<dbReference type="AlphaFoldDB" id="A0A930V1D6"/>
<dbReference type="Proteomes" id="UP000656804">
    <property type="component" value="Unassembled WGS sequence"/>
</dbReference>
<name>A0A930V1D6_9ACTN</name>
<protein>
    <recommendedName>
        <fullName evidence="4">Membrane protein YczE</fullName>
    </recommendedName>
</protein>
<dbReference type="RefSeq" id="WP_194502647.1">
    <property type="nucleotide sequence ID" value="NZ_JADIVZ010000002.1"/>
</dbReference>
<keyword evidence="3" id="KW-1185">Reference proteome</keyword>
<feature type="transmembrane region" description="Helical" evidence="1">
    <location>
        <begin position="43"/>
        <end position="63"/>
    </location>
</feature>
<evidence type="ECO:0000256" key="1">
    <source>
        <dbReference type="SAM" id="Phobius"/>
    </source>
</evidence>
<feature type="transmembrane region" description="Helical" evidence="1">
    <location>
        <begin position="5"/>
        <end position="23"/>
    </location>
</feature>
<feature type="transmembrane region" description="Helical" evidence="1">
    <location>
        <begin position="97"/>
        <end position="119"/>
    </location>
</feature>
<evidence type="ECO:0008006" key="4">
    <source>
        <dbReference type="Google" id="ProtNLM"/>
    </source>
</evidence>
<dbReference type="PANTHER" id="PTHR40078:SF1">
    <property type="entry name" value="INTEGRAL MEMBRANE PROTEIN"/>
    <property type="match status" value="1"/>
</dbReference>
<feature type="transmembrane region" description="Helical" evidence="1">
    <location>
        <begin position="152"/>
        <end position="174"/>
    </location>
</feature>
<keyword evidence="1" id="KW-0472">Membrane</keyword>
<dbReference type="Pfam" id="PF19700">
    <property type="entry name" value="DUF6198"/>
    <property type="match status" value="1"/>
</dbReference>
<evidence type="ECO:0000313" key="2">
    <source>
        <dbReference type="EMBL" id="MBF4161434.1"/>
    </source>
</evidence>